<reference evidence="4 5" key="1">
    <citation type="journal article" date="2024" name="Nat. Commun.">
        <title>Phylogenomics reveals the evolutionary origins of lichenization in chlorophyte algae.</title>
        <authorList>
            <person name="Puginier C."/>
            <person name="Libourel C."/>
            <person name="Otte J."/>
            <person name="Skaloud P."/>
            <person name="Haon M."/>
            <person name="Grisel S."/>
            <person name="Petersen M."/>
            <person name="Berrin J.G."/>
            <person name="Delaux P.M."/>
            <person name="Dal Grande F."/>
            <person name="Keller J."/>
        </authorList>
    </citation>
    <scope>NUCLEOTIDE SEQUENCE [LARGE SCALE GENOMIC DNA]</scope>
    <source>
        <strain evidence="4 5">SAG 2145</strain>
    </source>
</reference>
<proteinExistence type="predicted"/>
<gene>
    <name evidence="4" type="ORF">WJX74_004395</name>
</gene>
<dbReference type="Pfam" id="PF14870">
    <property type="entry name" value="PSII_BNR"/>
    <property type="match status" value="1"/>
</dbReference>
<evidence type="ECO:0000259" key="3">
    <source>
        <dbReference type="Pfam" id="PF14870"/>
    </source>
</evidence>
<sequence length="414" mass="44659">MMLTRQTSGACPLHGGQSDVKLQCPALGRTAGLQQPLQTQRRSCSSCVRCQTGQEQQPQQNTSRRSVLGTSLALALAANTQIQSLPAFAKVVDKEWEKVKLPVDPGVVLLDIAFTESNPDHGFLLGSRQTLLETNDGGKTWNPRQVAAAQDEGFNYRFQSISFAGEEGWIVGKPAILLHTKDGGRNWDRVPLSGKLPGNPVLIVATGGSKAEMTTDQGAIYVTDNAAYSWAAAVQETVDATLNRTVSSGISGASYYEGSFSQINRSPGGDYVAVSSRGNFYLTWQPGQTFWSPHNRPTARRVQNMGWTQDNTLWLASRGGDVFFGQEKGGTEKFEQAKLGSRGFGILDVSFRDASLGYACGGSGSLFKTSDGGDSWKRVRATDDVAGNLYAIKWQKNGAGYILGNDGILLRFIA</sequence>
<keyword evidence="5" id="KW-1185">Reference proteome</keyword>
<dbReference type="AlphaFoldDB" id="A0AAW1QZU8"/>
<dbReference type="InterPro" id="IPR028203">
    <property type="entry name" value="PSII_CF48-like_dom"/>
</dbReference>
<dbReference type="Proteomes" id="UP001438707">
    <property type="component" value="Unassembled WGS sequence"/>
</dbReference>
<evidence type="ECO:0000313" key="5">
    <source>
        <dbReference type="Proteomes" id="UP001438707"/>
    </source>
</evidence>
<evidence type="ECO:0000256" key="2">
    <source>
        <dbReference type="ARBA" id="ARBA00023276"/>
    </source>
</evidence>
<comment type="caution">
    <text evidence="4">The sequence shown here is derived from an EMBL/GenBank/DDBJ whole genome shotgun (WGS) entry which is preliminary data.</text>
</comment>
<organism evidence="4 5">
    <name type="scientific">Apatococcus lobatus</name>
    <dbReference type="NCBI Taxonomy" id="904363"/>
    <lineage>
        <taxon>Eukaryota</taxon>
        <taxon>Viridiplantae</taxon>
        <taxon>Chlorophyta</taxon>
        <taxon>core chlorophytes</taxon>
        <taxon>Trebouxiophyceae</taxon>
        <taxon>Chlorellales</taxon>
        <taxon>Chlorellaceae</taxon>
        <taxon>Apatococcus</taxon>
    </lineage>
</organism>
<dbReference type="SUPFAM" id="SSF110296">
    <property type="entry name" value="Oligoxyloglucan reducing end-specific cellobiohydrolase"/>
    <property type="match status" value="1"/>
</dbReference>
<name>A0AAW1QZU8_9CHLO</name>
<dbReference type="PANTHER" id="PTHR47199:SF2">
    <property type="entry name" value="PHOTOSYSTEM II STABILITY_ASSEMBLY FACTOR HCF136, CHLOROPLASTIC"/>
    <property type="match status" value="1"/>
</dbReference>
<dbReference type="InterPro" id="IPR015943">
    <property type="entry name" value="WD40/YVTN_repeat-like_dom_sf"/>
</dbReference>
<keyword evidence="2" id="KW-0604">Photosystem II</keyword>
<dbReference type="GO" id="GO:0015979">
    <property type="term" value="P:photosynthesis"/>
    <property type="evidence" value="ECO:0007669"/>
    <property type="project" value="UniProtKB-KW"/>
</dbReference>
<evidence type="ECO:0000313" key="4">
    <source>
        <dbReference type="EMBL" id="KAK9827039.1"/>
    </source>
</evidence>
<dbReference type="GO" id="GO:0009523">
    <property type="term" value="C:photosystem II"/>
    <property type="evidence" value="ECO:0007669"/>
    <property type="project" value="UniProtKB-KW"/>
</dbReference>
<dbReference type="PANTHER" id="PTHR47199">
    <property type="entry name" value="PHOTOSYSTEM II STABILITY/ASSEMBLY FACTOR HCF136, CHLOROPLASTIC"/>
    <property type="match status" value="1"/>
</dbReference>
<evidence type="ECO:0000256" key="1">
    <source>
        <dbReference type="ARBA" id="ARBA00022531"/>
    </source>
</evidence>
<accession>A0AAW1QZU8</accession>
<feature type="domain" description="Photosynthesis system II assembly factor Ycf48/Hcf136-like" evidence="3">
    <location>
        <begin position="91"/>
        <end position="413"/>
    </location>
</feature>
<dbReference type="EMBL" id="JALJOS010000019">
    <property type="protein sequence ID" value="KAK9827039.1"/>
    <property type="molecule type" value="Genomic_DNA"/>
</dbReference>
<dbReference type="Gene3D" id="2.130.10.10">
    <property type="entry name" value="YVTN repeat-like/Quinoprotein amine dehydrogenase"/>
    <property type="match status" value="1"/>
</dbReference>
<keyword evidence="1" id="KW-0602">Photosynthesis</keyword>
<protein>
    <recommendedName>
        <fullName evidence="3">Photosynthesis system II assembly factor Ycf48/Hcf136-like domain-containing protein</fullName>
    </recommendedName>
</protein>